<reference evidence="11 12" key="1">
    <citation type="submission" date="2018-05" db="EMBL/GenBank/DDBJ databases">
        <title>Genome sequencing and assembly of the regulated plant pathogen Lachnellula willkommii and related sister species for the development of diagnostic species identification markers.</title>
        <authorList>
            <person name="Giroux E."/>
            <person name="Bilodeau G."/>
        </authorList>
    </citation>
    <scope>NUCLEOTIDE SEQUENCE [LARGE SCALE GENOMIC DNA]</scope>
    <source>
        <strain evidence="11 12">CBS 160.35</strain>
    </source>
</reference>
<evidence type="ECO:0000256" key="6">
    <source>
        <dbReference type="ARBA" id="ARBA00023004"/>
    </source>
</evidence>
<keyword evidence="6 8" id="KW-0408">Iron</keyword>
<dbReference type="Pfam" id="PF00067">
    <property type="entry name" value="p450"/>
    <property type="match status" value="1"/>
</dbReference>
<feature type="binding site" description="axial binding residue" evidence="8">
    <location>
        <position position="440"/>
    </location>
    <ligand>
        <name>heme</name>
        <dbReference type="ChEBI" id="CHEBI:30413"/>
    </ligand>
    <ligandPart>
        <name>Fe</name>
        <dbReference type="ChEBI" id="CHEBI:18248"/>
    </ligandPart>
</feature>
<dbReference type="GO" id="GO:0020037">
    <property type="term" value="F:heme binding"/>
    <property type="evidence" value="ECO:0007669"/>
    <property type="project" value="InterPro"/>
</dbReference>
<keyword evidence="5 9" id="KW-0560">Oxidoreductase</keyword>
<keyword evidence="10" id="KW-1133">Transmembrane helix</keyword>
<evidence type="ECO:0000256" key="10">
    <source>
        <dbReference type="SAM" id="Phobius"/>
    </source>
</evidence>
<dbReference type="InterPro" id="IPR002402">
    <property type="entry name" value="Cyt_P450_E_grp-II"/>
</dbReference>
<evidence type="ECO:0000313" key="12">
    <source>
        <dbReference type="Proteomes" id="UP000443090"/>
    </source>
</evidence>
<dbReference type="CDD" id="cd11063">
    <property type="entry name" value="CYP52"/>
    <property type="match status" value="1"/>
</dbReference>
<dbReference type="EMBL" id="QGMI01000181">
    <property type="protein sequence ID" value="TVY45706.1"/>
    <property type="molecule type" value="Genomic_DNA"/>
</dbReference>
<sequence>MAIEYRLYGIALTLLYIIYATIQFIRNKTRINNLAASFSAKPITKAAVTGRFGIWGFIDFARAAQNERLVEIQHDQYRLYGTTFEQVFLGTTLLFTIDPENIKAILATKFDDFGLGWSHSRALLRPQFNKTQIAGVNHRELYVKRLIACIPQDGTTFDIQDLFFRFTLDSATKFFFGQSTESLLSVNEPNKDLAAKQKTDMSFADAFKESQDYLAARFRAQKLYWLIDTPGSRRANKIVHRFVDSCIQRAVDQQKFEASISDESTTPDHTFLGELMKVTSDHKIIHDQLLNVLLAGRDTTASLLSWTFYLLARDVRVWTKLRNEVIDAFGTADKPKADVSIEAQPDKQPSKIKILRLYPPVPSNVRTAVKDTVLPKGGGPDGQSPLFVPKGRDVVYMVWTLHRREDIWGPDAALFRPERWAESTPKFWTYLPFNGGPRICLGQQYALSEASYAIVRLLQHFVSLQPADQNIGDPDKHAALTMAHARGVFVKVSPTKSRDD</sequence>
<keyword evidence="7 9" id="KW-0503">Monooxygenase</keyword>
<dbReference type="InterPro" id="IPR036396">
    <property type="entry name" value="Cyt_P450_sf"/>
</dbReference>
<evidence type="ECO:0000256" key="8">
    <source>
        <dbReference type="PIRSR" id="PIRSR602402-1"/>
    </source>
</evidence>
<organism evidence="11 12">
    <name type="scientific">Lachnellula occidentalis</name>
    <dbReference type="NCBI Taxonomy" id="215460"/>
    <lineage>
        <taxon>Eukaryota</taxon>
        <taxon>Fungi</taxon>
        <taxon>Dikarya</taxon>
        <taxon>Ascomycota</taxon>
        <taxon>Pezizomycotina</taxon>
        <taxon>Leotiomycetes</taxon>
        <taxon>Helotiales</taxon>
        <taxon>Lachnaceae</taxon>
        <taxon>Lachnellula</taxon>
    </lineage>
</organism>
<name>A0A8H8UHU5_9HELO</name>
<keyword evidence="4 8" id="KW-0479">Metal-binding</keyword>
<accession>A0A8H8UHU5</accession>
<evidence type="ECO:0000256" key="9">
    <source>
        <dbReference type="RuleBase" id="RU000461"/>
    </source>
</evidence>
<dbReference type="GO" id="GO:0005506">
    <property type="term" value="F:iron ion binding"/>
    <property type="evidence" value="ECO:0007669"/>
    <property type="project" value="InterPro"/>
</dbReference>
<dbReference type="InterPro" id="IPR017972">
    <property type="entry name" value="Cyt_P450_CS"/>
</dbReference>
<dbReference type="SUPFAM" id="SSF48264">
    <property type="entry name" value="Cytochrome P450"/>
    <property type="match status" value="1"/>
</dbReference>
<dbReference type="InterPro" id="IPR047146">
    <property type="entry name" value="Cyt_P450_E_CYP52_fungi"/>
</dbReference>
<comment type="caution">
    <text evidence="11">The sequence shown here is derived from an EMBL/GenBank/DDBJ whole genome shotgun (WGS) entry which is preliminary data.</text>
</comment>
<dbReference type="PANTHER" id="PTHR24287:SF1">
    <property type="entry name" value="P450, PUTATIVE (EUROFUNG)-RELATED"/>
    <property type="match status" value="1"/>
</dbReference>
<evidence type="ECO:0000256" key="3">
    <source>
        <dbReference type="ARBA" id="ARBA00022617"/>
    </source>
</evidence>
<evidence type="ECO:0000256" key="2">
    <source>
        <dbReference type="ARBA" id="ARBA00010617"/>
    </source>
</evidence>
<dbReference type="PRINTS" id="PR00385">
    <property type="entry name" value="P450"/>
</dbReference>
<dbReference type="PRINTS" id="PR00464">
    <property type="entry name" value="EP450II"/>
</dbReference>
<evidence type="ECO:0000256" key="7">
    <source>
        <dbReference type="ARBA" id="ARBA00023033"/>
    </source>
</evidence>
<dbReference type="GO" id="GO:0016712">
    <property type="term" value="F:oxidoreductase activity, acting on paired donors, with incorporation or reduction of molecular oxygen, reduced flavin or flavoprotein as one donor, and incorporation of one atom of oxygen"/>
    <property type="evidence" value="ECO:0007669"/>
    <property type="project" value="InterPro"/>
</dbReference>
<dbReference type="InterPro" id="IPR002974">
    <property type="entry name" value="Cyt_P450_E_CYP52_ascomycetes"/>
</dbReference>
<keyword evidence="12" id="KW-1185">Reference proteome</keyword>
<evidence type="ECO:0000313" key="11">
    <source>
        <dbReference type="EMBL" id="TVY45706.1"/>
    </source>
</evidence>
<dbReference type="PRINTS" id="PR01239">
    <property type="entry name" value="EP450IICYP52"/>
</dbReference>
<dbReference type="OrthoDB" id="1470350at2759"/>
<comment type="cofactor">
    <cofactor evidence="1 8">
        <name>heme</name>
        <dbReference type="ChEBI" id="CHEBI:30413"/>
    </cofactor>
</comment>
<keyword evidence="3 8" id="KW-0349">Heme</keyword>
<comment type="similarity">
    <text evidence="2 9">Belongs to the cytochrome P450 family.</text>
</comment>
<protein>
    <submittedName>
        <fullName evidence="11">Cytochrome P450</fullName>
    </submittedName>
</protein>
<dbReference type="InterPro" id="IPR001128">
    <property type="entry name" value="Cyt_P450"/>
</dbReference>
<proteinExistence type="inferred from homology"/>
<feature type="transmembrane region" description="Helical" evidence="10">
    <location>
        <begin position="7"/>
        <end position="25"/>
    </location>
</feature>
<dbReference type="AlphaFoldDB" id="A0A8H8UHU5"/>
<evidence type="ECO:0000256" key="4">
    <source>
        <dbReference type="ARBA" id="ARBA00022723"/>
    </source>
</evidence>
<keyword evidence="10" id="KW-0812">Transmembrane</keyword>
<keyword evidence="10" id="KW-0472">Membrane</keyword>
<evidence type="ECO:0000256" key="5">
    <source>
        <dbReference type="ARBA" id="ARBA00023002"/>
    </source>
</evidence>
<dbReference type="Proteomes" id="UP000443090">
    <property type="component" value="Unassembled WGS sequence"/>
</dbReference>
<dbReference type="PANTHER" id="PTHR24287">
    <property type="entry name" value="P450, PUTATIVE (EUROFUNG)-RELATED"/>
    <property type="match status" value="1"/>
</dbReference>
<evidence type="ECO:0000256" key="1">
    <source>
        <dbReference type="ARBA" id="ARBA00001971"/>
    </source>
</evidence>
<dbReference type="Gene3D" id="1.10.630.10">
    <property type="entry name" value="Cytochrome P450"/>
    <property type="match status" value="1"/>
</dbReference>
<gene>
    <name evidence="11" type="primary">CYP52A3-B</name>
    <name evidence="11" type="ORF">LOCC1_G004995</name>
</gene>
<dbReference type="PROSITE" id="PS00086">
    <property type="entry name" value="CYTOCHROME_P450"/>
    <property type="match status" value="1"/>
</dbReference>